<sequence>MINAKINEASACFDDEEREIIEEFEKAPDKGTLVSPLTPVRCAELQASARLTLESIWRREIDKRIREIDTGTVACIPWEEVREKLYRNTNGKNRAK</sequence>
<accession>A0A451ABY8</accession>
<reference evidence="1" key="1">
    <citation type="submission" date="2019-02" db="EMBL/GenBank/DDBJ databases">
        <authorList>
            <person name="Gruber-Vodicka R. H."/>
            <person name="Seah K. B. B."/>
        </authorList>
    </citation>
    <scope>NUCLEOTIDE SEQUENCE</scope>
    <source>
        <strain evidence="2">BECK_BY19</strain>
        <strain evidence="1">BECK_BY8</strain>
    </source>
</reference>
<dbReference type="EMBL" id="CAADFZ010000034">
    <property type="protein sequence ID" value="VFK63513.1"/>
    <property type="molecule type" value="Genomic_DNA"/>
</dbReference>
<gene>
    <name evidence="1" type="ORF">BECKUNK1418G_GA0071005_103422</name>
    <name evidence="2" type="ORF">BECKUNK1418H_GA0071006_104023</name>
</gene>
<dbReference type="AlphaFoldDB" id="A0A451ABY8"/>
<dbReference type="EMBL" id="CAADGD010000040">
    <property type="protein sequence ID" value="VFK70849.1"/>
    <property type="molecule type" value="Genomic_DNA"/>
</dbReference>
<evidence type="ECO:0000313" key="1">
    <source>
        <dbReference type="EMBL" id="VFK63513.1"/>
    </source>
</evidence>
<dbReference type="InterPro" id="IPR013406">
    <property type="entry name" value="CHP02574_addiction_mod"/>
</dbReference>
<dbReference type="Pfam" id="PF09720">
    <property type="entry name" value="Unstab_antitox"/>
    <property type="match status" value="1"/>
</dbReference>
<proteinExistence type="predicted"/>
<protein>
    <submittedName>
        <fullName evidence="1">Addiction module component</fullName>
    </submittedName>
</protein>
<name>A0A451ABY8_9GAMM</name>
<organism evidence="1">
    <name type="scientific">Candidatus Kentrum sp. UNK</name>
    <dbReference type="NCBI Taxonomy" id="2126344"/>
    <lineage>
        <taxon>Bacteria</taxon>
        <taxon>Pseudomonadati</taxon>
        <taxon>Pseudomonadota</taxon>
        <taxon>Gammaproteobacteria</taxon>
        <taxon>Candidatus Kentrum</taxon>
    </lineage>
</organism>
<evidence type="ECO:0000313" key="2">
    <source>
        <dbReference type="EMBL" id="VFK70849.1"/>
    </source>
</evidence>